<dbReference type="PANTHER" id="PTHR23023">
    <property type="entry name" value="DIMETHYLANILINE MONOOXYGENASE"/>
    <property type="match status" value="1"/>
</dbReference>
<comment type="caution">
    <text evidence="8">The sequence shown here is derived from an EMBL/GenBank/DDBJ whole genome shotgun (WGS) entry which is preliminary data.</text>
</comment>
<organism evidence="8 9">
    <name type="scientific">Nocardia ignorata</name>
    <dbReference type="NCBI Taxonomy" id="145285"/>
    <lineage>
        <taxon>Bacteria</taxon>
        <taxon>Bacillati</taxon>
        <taxon>Actinomycetota</taxon>
        <taxon>Actinomycetes</taxon>
        <taxon>Mycobacteriales</taxon>
        <taxon>Nocardiaceae</taxon>
        <taxon>Nocardia</taxon>
    </lineage>
</organism>
<dbReference type="GO" id="GO:0050660">
    <property type="term" value="F:flavin adenine dinucleotide binding"/>
    <property type="evidence" value="ECO:0007669"/>
    <property type="project" value="InterPro"/>
</dbReference>
<proteinExistence type="inferred from homology"/>
<sequence>MTAVPSTLLPMTSGSRIGIVGAGVAGLACAKVLSQAGFPVEVFDRAPDVGGVWSVTRRYPGLRSQNSKHTNHFSDHPMPEDYPRWPDGQQMQAYLAGYAQKFGLTGNLRLGTEVVAADPVDSGWLLEIRDGMGVHRSTCDHLIVANGVYSDPVLPDLPGAVAFRAAGGQLCHVSQFHDAELARDRSVVVAGYGKSACDVAEAVSHLADETSVVARRLTWKMPRKFGFGTDYERLLLTRAGEAHFPSRFGHRAERLLDRLALREANLDLLQERVTRKLRLRELGLVPDGSLAEMATSSAALVTEGFFDQIEAGRIAVHRDAEIVELIGGQHGPAVRLSDGTLKLAEIVVCATGYRQEVPFLTPFVRRSLTDEAGDFRLYRHILPVEVPNLSFAGYNSSNVSALSAEVGAHWIAGLLTGAFVPPVAELMNNDIDERLAWSRARSNGAHAHGASVIPFSLGNIDEMLDDLGTPLPLSARLGQWVRPVRPATYRGVLRNRNAAPAPTPVAVVEG</sequence>
<dbReference type="Gene3D" id="3.50.50.60">
    <property type="entry name" value="FAD/NAD(P)-binding domain"/>
    <property type="match status" value="1"/>
</dbReference>
<dbReference type="SUPFAM" id="SSF51905">
    <property type="entry name" value="FAD/NAD(P)-binding domain"/>
    <property type="match status" value="2"/>
</dbReference>
<keyword evidence="3" id="KW-0285">Flavoprotein</keyword>
<comment type="similarity">
    <text evidence="1">Belongs to the FMO family.</text>
</comment>
<evidence type="ECO:0000256" key="4">
    <source>
        <dbReference type="ARBA" id="ARBA00022827"/>
    </source>
</evidence>
<gene>
    <name evidence="8" type="ORF">DFR75_101569</name>
</gene>
<comment type="similarity">
    <text evidence="2">Belongs to the FAD-binding monooxygenase family.</text>
</comment>
<feature type="region of interest" description="Disordered" evidence="7">
    <location>
        <begin position="63"/>
        <end position="86"/>
    </location>
</feature>
<dbReference type="InterPro" id="IPR020946">
    <property type="entry name" value="Flavin_mOase-like"/>
</dbReference>
<evidence type="ECO:0000256" key="6">
    <source>
        <dbReference type="ARBA" id="ARBA00023002"/>
    </source>
</evidence>
<dbReference type="GO" id="GO:0050661">
    <property type="term" value="F:NADP binding"/>
    <property type="evidence" value="ECO:0007669"/>
    <property type="project" value="InterPro"/>
</dbReference>
<dbReference type="AlphaFoldDB" id="A0A4R6PVJ6"/>
<dbReference type="InterPro" id="IPR050346">
    <property type="entry name" value="FMO-like"/>
</dbReference>
<accession>A0A4R6PVJ6</accession>
<dbReference type="Pfam" id="PF00743">
    <property type="entry name" value="FMO-like"/>
    <property type="match status" value="1"/>
</dbReference>
<evidence type="ECO:0000313" key="8">
    <source>
        <dbReference type="EMBL" id="TDP41466.1"/>
    </source>
</evidence>
<dbReference type="InterPro" id="IPR000960">
    <property type="entry name" value="Flavin_mOase"/>
</dbReference>
<evidence type="ECO:0000313" key="9">
    <source>
        <dbReference type="Proteomes" id="UP000295087"/>
    </source>
</evidence>
<feature type="compositionally biased region" description="Basic and acidic residues" evidence="7">
    <location>
        <begin position="72"/>
        <end position="84"/>
    </location>
</feature>
<keyword evidence="5" id="KW-0521">NADP</keyword>
<evidence type="ECO:0000256" key="7">
    <source>
        <dbReference type="SAM" id="MobiDB-lite"/>
    </source>
</evidence>
<dbReference type="PRINTS" id="PR00370">
    <property type="entry name" value="FMOXYGENASE"/>
</dbReference>
<dbReference type="EMBL" id="SNXK01000001">
    <property type="protein sequence ID" value="TDP41466.1"/>
    <property type="molecule type" value="Genomic_DNA"/>
</dbReference>
<evidence type="ECO:0000256" key="3">
    <source>
        <dbReference type="ARBA" id="ARBA00022630"/>
    </source>
</evidence>
<name>A0A4R6PVJ6_NOCIG</name>
<keyword evidence="9" id="KW-1185">Reference proteome</keyword>
<keyword evidence="4" id="KW-0274">FAD</keyword>
<evidence type="ECO:0000256" key="5">
    <source>
        <dbReference type="ARBA" id="ARBA00022857"/>
    </source>
</evidence>
<dbReference type="GO" id="GO:0004499">
    <property type="term" value="F:N,N-dimethylaniline monooxygenase activity"/>
    <property type="evidence" value="ECO:0007669"/>
    <property type="project" value="InterPro"/>
</dbReference>
<keyword evidence="6" id="KW-0560">Oxidoreductase</keyword>
<evidence type="ECO:0000256" key="2">
    <source>
        <dbReference type="ARBA" id="ARBA00010139"/>
    </source>
</evidence>
<protein>
    <submittedName>
        <fullName evidence="8">Cation diffusion facilitator CzcD-associated flavoprotein CzcO</fullName>
    </submittedName>
</protein>
<evidence type="ECO:0000256" key="1">
    <source>
        <dbReference type="ARBA" id="ARBA00009183"/>
    </source>
</evidence>
<dbReference type="PIRSF" id="PIRSF000332">
    <property type="entry name" value="FMO"/>
    <property type="match status" value="1"/>
</dbReference>
<dbReference type="Proteomes" id="UP000295087">
    <property type="component" value="Unassembled WGS sequence"/>
</dbReference>
<dbReference type="InterPro" id="IPR036188">
    <property type="entry name" value="FAD/NAD-bd_sf"/>
</dbReference>
<reference evidence="8 9" key="1">
    <citation type="submission" date="2019-03" db="EMBL/GenBank/DDBJ databases">
        <title>Genomic Encyclopedia of Type Strains, Phase IV (KMG-IV): sequencing the most valuable type-strain genomes for metagenomic binning, comparative biology and taxonomic classification.</title>
        <authorList>
            <person name="Goeker M."/>
        </authorList>
    </citation>
    <scope>NUCLEOTIDE SEQUENCE [LARGE SCALE GENOMIC DNA]</scope>
    <source>
        <strain evidence="8 9">DSM 44496</strain>
    </source>
</reference>